<name>A0A2N3V2A1_9BACT</name>
<comment type="caution">
    <text evidence="2">The sequence shown here is derived from an EMBL/GenBank/DDBJ whole genome shotgun (WGS) entry which is preliminary data.</text>
</comment>
<protein>
    <recommendedName>
        <fullName evidence="4">Outer membrane protein with beta-barrel domain</fullName>
    </recommendedName>
</protein>
<keyword evidence="3" id="KW-1185">Reference proteome</keyword>
<evidence type="ECO:0000256" key="1">
    <source>
        <dbReference type="SAM" id="SignalP"/>
    </source>
</evidence>
<dbReference type="OrthoDB" id="852489at2"/>
<proteinExistence type="predicted"/>
<accession>A0A2N3V2A1</accession>
<dbReference type="Proteomes" id="UP000233782">
    <property type="component" value="Unassembled WGS sequence"/>
</dbReference>
<evidence type="ECO:0000313" key="2">
    <source>
        <dbReference type="EMBL" id="PKV75738.1"/>
    </source>
</evidence>
<sequence>MRAVFFLFVLMLSGQAFAQLQVTVEPRLGYGTYAMGDMKLVQSDYRRNVGVWAKATDEFPAYFQRGLLVSLHLTEQNRISLLFEQGSTGGRLAYEDYSGSLRLDQLLRYTSFGGILGREHRLNGISLMYGLESTVILSSFRMELSMQVDGDSYTNSEDFKAVGLGAKPMLAIGYHYKRFLPRLSIGYLINHSQKPFHLKNDELSVLMLQNQELAPDWSGLRLTLSLGYTIGGKREEQVLPAAN</sequence>
<evidence type="ECO:0008006" key="4">
    <source>
        <dbReference type="Google" id="ProtNLM"/>
    </source>
</evidence>
<keyword evidence="1" id="KW-0732">Signal</keyword>
<dbReference type="EMBL" id="PJMU01000001">
    <property type="protein sequence ID" value="PKV75738.1"/>
    <property type="molecule type" value="Genomic_DNA"/>
</dbReference>
<dbReference type="RefSeq" id="WP_101442945.1">
    <property type="nucleotide sequence ID" value="NZ_PJMU01000001.1"/>
</dbReference>
<feature type="chain" id="PRO_5014788218" description="Outer membrane protein with beta-barrel domain" evidence="1">
    <location>
        <begin position="19"/>
        <end position="243"/>
    </location>
</feature>
<evidence type="ECO:0000313" key="3">
    <source>
        <dbReference type="Proteomes" id="UP000233782"/>
    </source>
</evidence>
<gene>
    <name evidence="2" type="ORF">BD749_0684</name>
</gene>
<feature type="signal peptide" evidence="1">
    <location>
        <begin position="1"/>
        <end position="18"/>
    </location>
</feature>
<reference evidence="2 3" key="1">
    <citation type="submission" date="2017-12" db="EMBL/GenBank/DDBJ databases">
        <title>Genomic Encyclopedia of Type Strains, Phase III (KMG-III): the genomes of soil and plant-associated and newly described type strains.</title>
        <authorList>
            <person name="Whitman W."/>
        </authorList>
    </citation>
    <scope>NUCLEOTIDE SEQUENCE [LARGE SCALE GENOMIC DNA]</scope>
    <source>
        <strain evidence="2 3">LP43</strain>
    </source>
</reference>
<organism evidence="2 3">
    <name type="scientific">Pontibacter ramchanderi</name>
    <dbReference type="NCBI Taxonomy" id="1179743"/>
    <lineage>
        <taxon>Bacteria</taxon>
        <taxon>Pseudomonadati</taxon>
        <taxon>Bacteroidota</taxon>
        <taxon>Cytophagia</taxon>
        <taxon>Cytophagales</taxon>
        <taxon>Hymenobacteraceae</taxon>
        <taxon>Pontibacter</taxon>
    </lineage>
</organism>
<dbReference type="AlphaFoldDB" id="A0A2N3V2A1"/>